<evidence type="ECO:0000256" key="3">
    <source>
        <dbReference type="ARBA" id="ARBA00022490"/>
    </source>
</evidence>
<evidence type="ECO:0000313" key="7">
    <source>
        <dbReference type="Proteomes" id="UP000537141"/>
    </source>
</evidence>
<dbReference type="SUPFAM" id="SSF55594">
    <property type="entry name" value="HPr-like"/>
    <property type="match status" value="1"/>
</dbReference>
<keyword evidence="6" id="KW-0808">Transferase</keyword>
<dbReference type="PANTHER" id="PTHR33705">
    <property type="entry name" value="PHOSPHOCARRIER PROTEIN HPR"/>
    <property type="match status" value="1"/>
</dbReference>
<dbReference type="NCBIfam" id="TIGR01003">
    <property type="entry name" value="PTS_HPr_family"/>
    <property type="match status" value="1"/>
</dbReference>
<evidence type="ECO:0000313" key="6">
    <source>
        <dbReference type="EMBL" id="MBB6544746.1"/>
    </source>
</evidence>
<keyword evidence="4" id="KW-0598">Phosphotransferase system</keyword>
<proteinExistence type="inferred from homology"/>
<dbReference type="PRINTS" id="PR00107">
    <property type="entry name" value="PHOSPHOCPHPR"/>
</dbReference>
<organism evidence="6 7">
    <name type="scientific">Thalassotalea piscium</name>
    <dbReference type="NCBI Taxonomy" id="1230533"/>
    <lineage>
        <taxon>Bacteria</taxon>
        <taxon>Pseudomonadati</taxon>
        <taxon>Pseudomonadota</taxon>
        <taxon>Gammaproteobacteria</taxon>
        <taxon>Alteromonadales</taxon>
        <taxon>Colwelliaceae</taxon>
        <taxon>Thalassotalea</taxon>
    </lineage>
</organism>
<dbReference type="GO" id="GO:0005737">
    <property type="term" value="C:cytoplasm"/>
    <property type="evidence" value="ECO:0007669"/>
    <property type="project" value="UniProtKB-SubCell"/>
</dbReference>
<evidence type="ECO:0000256" key="2">
    <source>
        <dbReference type="ARBA" id="ARBA00010736"/>
    </source>
</evidence>
<dbReference type="Gene3D" id="3.30.1340.10">
    <property type="entry name" value="HPr-like"/>
    <property type="match status" value="1"/>
</dbReference>
<protein>
    <submittedName>
        <fullName evidence="6">Phosphotransferase system HPr (HPr) family protein</fullName>
    </submittedName>
</protein>
<dbReference type="Pfam" id="PF00381">
    <property type="entry name" value="PTS-HPr"/>
    <property type="match status" value="1"/>
</dbReference>
<evidence type="ECO:0000256" key="1">
    <source>
        <dbReference type="ARBA" id="ARBA00004496"/>
    </source>
</evidence>
<dbReference type="InterPro" id="IPR050399">
    <property type="entry name" value="HPr"/>
</dbReference>
<dbReference type="GO" id="GO:0009401">
    <property type="term" value="P:phosphoenolpyruvate-dependent sugar phosphotransferase system"/>
    <property type="evidence" value="ECO:0007669"/>
    <property type="project" value="UniProtKB-KW"/>
</dbReference>
<dbReference type="GO" id="GO:0016740">
    <property type="term" value="F:transferase activity"/>
    <property type="evidence" value="ECO:0007669"/>
    <property type="project" value="UniProtKB-KW"/>
</dbReference>
<comment type="caution">
    <text evidence="6">The sequence shown here is derived from an EMBL/GenBank/DDBJ whole genome shotgun (WGS) entry which is preliminary data.</text>
</comment>
<dbReference type="InterPro" id="IPR035895">
    <property type="entry name" value="HPr-like_sf"/>
</dbReference>
<reference evidence="6 7" key="1">
    <citation type="submission" date="2020-08" db="EMBL/GenBank/DDBJ databases">
        <title>Genomic Encyclopedia of Type Strains, Phase IV (KMG-IV): sequencing the most valuable type-strain genomes for metagenomic binning, comparative biology and taxonomic classification.</title>
        <authorList>
            <person name="Goeker M."/>
        </authorList>
    </citation>
    <scope>NUCLEOTIDE SEQUENCE [LARGE SCALE GENOMIC DNA]</scope>
    <source>
        <strain evidence="6 7">DSM 26287</strain>
    </source>
</reference>
<sequence length="86" mass="9447">MTSAIVTHNVGQENGVHMRVAGAISEFASKYQGEIIIVNKENNYQANAKSILNLLLLEIKKGQTILIKVKGTNPIQTIDKIKKIVC</sequence>
<gene>
    <name evidence="6" type="ORF">HNQ55_003279</name>
</gene>
<keyword evidence="3" id="KW-0963">Cytoplasm</keyword>
<comment type="similarity">
    <text evidence="2">Belongs to the HPr family.</text>
</comment>
<dbReference type="Proteomes" id="UP000537141">
    <property type="component" value="Unassembled WGS sequence"/>
</dbReference>
<dbReference type="AlphaFoldDB" id="A0A7X0NK25"/>
<dbReference type="PROSITE" id="PS51350">
    <property type="entry name" value="PTS_HPR_DOM"/>
    <property type="match status" value="1"/>
</dbReference>
<keyword evidence="7" id="KW-1185">Reference proteome</keyword>
<feature type="domain" description="HPr" evidence="5">
    <location>
        <begin position="1"/>
        <end position="86"/>
    </location>
</feature>
<comment type="subcellular location">
    <subcellularLocation>
        <location evidence="1">Cytoplasm</location>
    </subcellularLocation>
</comment>
<dbReference type="EMBL" id="JACHHU010000036">
    <property type="protein sequence ID" value="MBB6544746.1"/>
    <property type="molecule type" value="Genomic_DNA"/>
</dbReference>
<dbReference type="RefSeq" id="WP_184426153.1">
    <property type="nucleotide sequence ID" value="NZ_BAABLB010000034.1"/>
</dbReference>
<evidence type="ECO:0000256" key="4">
    <source>
        <dbReference type="ARBA" id="ARBA00022683"/>
    </source>
</evidence>
<dbReference type="InterPro" id="IPR000032">
    <property type="entry name" value="HPr-like"/>
</dbReference>
<evidence type="ECO:0000259" key="5">
    <source>
        <dbReference type="PROSITE" id="PS51350"/>
    </source>
</evidence>
<accession>A0A7X0NK25</accession>
<name>A0A7X0NK25_9GAMM</name>
<dbReference type="PANTHER" id="PTHR33705:SF2">
    <property type="entry name" value="PHOSPHOCARRIER PROTEIN NPR"/>
    <property type="match status" value="1"/>
</dbReference>